<comment type="caution">
    <text evidence="2">The sequence shown here is derived from an EMBL/GenBank/DDBJ whole genome shotgun (WGS) entry which is preliminary data.</text>
</comment>
<proteinExistence type="predicted"/>
<sequence length="116" mass="12797">MEEQNQQEISQPIAVRPHWTVFLSLFLSLLYTFVMLSIACNLGPLATLFSTSSLPLLVFAVPFLAVMMGLVGVWQTPPPLWQKGRRLAVVSLFFGLGLLVLEILLICYTFANLAGG</sequence>
<dbReference type="RefSeq" id="WP_111324844.1">
    <property type="nucleotide sequence ID" value="NZ_BIFX01000001.1"/>
</dbReference>
<dbReference type="EMBL" id="QKUF01000021">
    <property type="protein sequence ID" value="PZW24643.1"/>
    <property type="molecule type" value="Genomic_DNA"/>
</dbReference>
<keyword evidence="1" id="KW-0812">Transmembrane</keyword>
<reference evidence="2 3" key="1">
    <citation type="submission" date="2018-06" db="EMBL/GenBank/DDBJ databases">
        <title>Genomic Encyclopedia of Archaeal and Bacterial Type Strains, Phase II (KMG-II): from individual species to whole genera.</title>
        <authorList>
            <person name="Goeker M."/>
        </authorList>
    </citation>
    <scope>NUCLEOTIDE SEQUENCE [LARGE SCALE GENOMIC DNA]</scope>
    <source>
        <strain evidence="2 3">ATCC BAA-1881</strain>
    </source>
</reference>
<feature type="transmembrane region" description="Helical" evidence="1">
    <location>
        <begin position="56"/>
        <end position="75"/>
    </location>
</feature>
<keyword evidence="1" id="KW-0472">Membrane</keyword>
<feature type="transmembrane region" description="Helical" evidence="1">
    <location>
        <begin position="87"/>
        <end position="111"/>
    </location>
</feature>
<keyword evidence="1" id="KW-1133">Transmembrane helix</keyword>
<evidence type="ECO:0000313" key="2">
    <source>
        <dbReference type="EMBL" id="PZW24643.1"/>
    </source>
</evidence>
<evidence type="ECO:0000256" key="1">
    <source>
        <dbReference type="SAM" id="Phobius"/>
    </source>
</evidence>
<gene>
    <name evidence="2" type="ORF">EI42_04525</name>
</gene>
<keyword evidence="3" id="KW-1185">Reference proteome</keyword>
<dbReference type="AlphaFoldDB" id="A0A326U1A4"/>
<protein>
    <submittedName>
        <fullName evidence="2">Uncharacterized protein</fullName>
    </submittedName>
</protein>
<accession>A0A326U1A4</accession>
<feature type="transmembrane region" description="Helical" evidence="1">
    <location>
        <begin position="21"/>
        <end position="44"/>
    </location>
</feature>
<dbReference type="Proteomes" id="UP000248806">
    <property type="component" value="Unassembled WGS sequence"/>
</dbReference>
<evidence type="ECO:0000313" key="3">
    <source>
        <dbReference type="Proteomes" id="UP000248806"/>
    </source>
</evidence>
<name>A0A326U1A4_THEHA</name>
<organism evidence="2 3">
    <name type="scientific">Thermosporothrix hazakensis</name>
    <dbReference type="NCBI Taxonomy" id="644383"/>
    <lineage>
        <taxon>Bacteria</taxon>
        <taxon>Bacillati</taxon>
        <taxon>Chloroflexota</taxon>
        <taxon>Ktedonobacteria</taxon>
        <taxon>Ktedonobacterales</taxon>
        <taxon>Thermosporotrichaceae</taxon>
        <taxon>Thermosporothrix</taxon>
    </lineage>
</organism>